<organism evidence="2 3">
    <name type="scientific">Varroa destructor</name>
    <name type="common">Honeybee mite</name>
    <dbReference type="NCBI Taxonomy" id="109461"/>
    <lineage>
        <taxon>Eukaryota</taxon>
        <taxon>Metazoa</taxon>
        <taxon>Ecdysozoa</taxon>
        <taxon>Arthropoda</taxon>
        <taxon>Chelicerata</taxon>
        <taxon>Arachnida</taxon>
        <taxon>Acari</taxon>
        <taxon>Parasitiformes</taxon>
        <taxon>Mesostigmata</taxon>
        <taxon>Gamasina</taxon>
        <taxon>Dermanyssoidea</taxon>
        <taxon>Varroidae</taxon>
        <taxon>Varroa</taxon>
    </lineage>
</organism>
<keyword evidence="1" id="KW-0472">Membrane</keyword>
<reference evidence="2" key="1">
    <citation type="submission" date="2021-01" db="UniProtKB">
        <authorList>
            <consortium name="EnsemblMetazoa"/>
        </authorList>
    </citation>
    <scope>IDENTIFICATION</scope>
</reference>
<feature type="transmembrane region" description="Helical" evidence="1">
    <location>
        <begin position="12"/>
        <end position="32"/>
    </location>
</feature>
<evidence type="ECO:0000256" key="1">
    <source>
        <dbReference type="SAM" id="Phobius"/>
    </source>
</evidence>
<sequence length="111" mass="12972">MPIIFHARLDEFSVLRVAIFFLSVAAFVYQGIQVMMDYWKYPSTVDARTEGEGTLIYPGLSFCITNWINRTKFCERFKEACDNSNGIDVSELENKKKTEILYILRQTYLHT</sequence>
<dbReference type="Proteomes" id="UP000594260">
    <property type="component" value="Unplaced"/>
</dbReference>
<dbReference type="AlphaFoldDB" id="A0A7M7JDM7"/>
<dbReference type="RefSeq" id="XP_022650474.1">
    <property type="nucleotide sequence ID" value="XM_022794739.1"/>
</dbReference>
<proteinExistence type="predicted"/>
<protein>
    <submittedName>
        <fullName evidence="2">Uncharacterized protein</fullName>
    </submittedName>
</protein>
<dbReference type="InParanoid" id="A0A7M7JDM7"/>
<dbReference type="KEGG" id="vde:111245855"/>
<keyword evidence="1" id="KW-1133">Transmembrane helix</keyword>
<name>A0A7M7JDM7_VARDE</name>
<dbReference type="OrthoDB" id="6516169at2759"/>
<dbReference type="EnsemblMetazoa" id="XM_022794739">
    <property type="protein sequence ID" value="XP_022650474"/>
    <property type="gene ID" value="LOC111245855"/>
</dbReference>
<keyword evidence="3" id="KW-1185">Reference proteome</keyword>
<accession>A0A7M7JDM7</accession>
<evidence type="ECO:0000313" key="3">
    <source>
        <dbReference type="Proteomes" id="UP000594260"/>
    </source>
</evidence>
<keyword evidence="1" id="KW-0812">Transmembrane</keyword>
<evidence type="ECO:0000313" key="2">
    <source>
        <dbReference type="EnsemblMetazoa" id="XP_022650474"/>
    </source>
</evidence>
<dbReference type="GeneID" id="111245855"/>